<comment type="caution">
    <text evidence="5">The sequence shown here is derived from an EMBL/GenBank/DDBJ whole genome shotgun (WGS) entry which is preliminary data.</text>
</comment>
<evidence type="ECO:0000313" key="5">
    <source>
        <dbReference type="EMBL" id="RHJ60472.1"/>
    </source>
</evidence>
<keyword evidence="2 3" id="KW-0413">Isomerase</keyword>
<dbReference type="PANTHER" id="PTHR47683:SF2">
    <property type="entry name" value="RNA-BINDING S4 DOMAIN-CONTAINING PROTEIN"/>
    <property type="match status" value="1"/>
</dbReference>
<dbReference type="SUPFAM" id="SSF55120">
    <property type="entry name" value="Pseudouridine synthase"/>
    <property type="match status" value="1"/>
</dbReference>
<dbReference type="GO" id="GO:0001522">
    <property type="term" value="P:pseudouridine synthesis"/>
    <property type="evidence" value="ECO:0007669"/>
    <property type="project" value="InterPro"/>
</dbReference>
<dbReference type="PROSITE" id="PS01149">
    <property type="entry name" value="PSI_RSU"/>
    <property type="match status" value="1"/>
</dbReference>
<evidence type="ECO:0000313" key="6">
    <source>
        <dbReference type="Proteomes" id="UP000285832"/>
    </source>
</evidence>
<dbReference type="InterPro" id="IPR020103">
    <property type="entry name" value="PsdUridine_synth_cat_dom_sf"/>
</dbReference>
<dbReference type="InterPro" id="IPR018496">
    <property type="entry name" value="PsdUridine_synth_RsuA/RluB_CS"/>
</dbReference>
<dbReference type="GO" id="GO:0009982">
    <property type="term" value="F:pseudouridine synthase activity"/>
    <property type="evidence" value="ECO:0007669"/>
    <property type="project" value="InterPro"/>
</dbReference>
<feature type="domain" description="Pseudouridine synthase RsuA/RluA-like" evidence="4">
    <location>
        <begin position="5"/>
        <end position="135"/>
    </location>
</feature>
<dbReference type="InterPro" id="IPR042092">
    <property type="entry name" value="PsdUridine_s_RsuA/RluB/E/F_cat"/>
</dbReference>
<dbReference type="GO" id="GO:0006364">
    <property type="term" value="P:rRNA processing"/>
    <property type="evidence" value="ECO:0007669"/>
    <property type="project" value="UniProtKB-ARBA"/>
</dbReference>
<dbReference type="InterPro" id="IPR006145">
    <property type="entry name" value="PsdUridine_synth_RsuA/RluA"/>
</dbReference>
<protein>
    <recommendedName>
        <fullName evidence="3">Pseudouridine synthase</fullName>
        <ecNumber evidence="3">5.4.99.-</ecNumber>
    </recommendedName>
</protein>
<dbReference type="PANTHER" id="PTHR47683">
    <property type="entry name" value="PSEUDOURIDINE SYNTHASE FAMILY PROTEIN-RELATED"/>
    <property type="match status" value="1"/>
</dbReference>
<evidence type="ECO:0000256" key="2">
    <source>
        <dbReference type="ARBA" id="ARBA00023235"/>
    </source>
</evidence>
<gene>
    <name evidence="5" type="ORF">DW116_09255</name>
</gene>
<dbReference type="AlphaFoldDB" id="A0A415D344"/>
<name>A0A415D344_9FIRM</name>
<dbReference type="NCBIfam" id="TIGR00093">
    <property type="entry name" value="pseudouridine synthase"/>
    <property type="match status" value="1"/>
</dbReference>
<comment type="similarity">
    <text evidence="1 3">Belongs to the pseudouridine synthase RsuA family.</text>
</comment>
<reference evidence="5 6" key="1">
    <citation type="submission" date="2018-08" db="EMBL/GenBank/DDBJ databases">
        <title>A genome reference for cultivated species of the human gut microbiota.</title>
        <authorList>
            <person name="Zou Y."/>
            <person name="Xue W."/>
            <person name="Luo G."/>
        </authorList>
    </citation>
    <scope>NUCLEOTIDE SEQUENCE [LARGE SCALE GENOMIC DNA]</scope>
    <source>
        <strain evidence="5 6">AM09-9</strain>
    </source>
</reference>
<evidence type="ECO:0000256" key="1">
    <source>
        <dbReference type="ARBA" id="ARBA00008348"/>
    </source>
</evidence>
<dbReference type="Gene3D" id="3.30.70.1560">
    <property type="entry name" value="Alpha-L RNA-binding motif"/>
    <property type="match status" value="1"/>
</dbReference>
<dbReference type="Proteomes" id="UP000285832">
    <property type="component" value="Unassembled WGS sequence"/>
</dbReference>
<proteinExistence type="inferred from homology"/>
<dbReference type="GO" id="GO:0003723">
    <property type="term" value="F:RNA binding"/>
    <property type="evidence" value="ECO:0007669"/>
    <property type="project" value="InterPro"/>
</dbReference>
<dbReference type="Gene3D" id="3.30.70.580">
    <property type="entry name" value="Pseudouridine synthase I, catalytic domain, N-terminal subdomain"/>
    <property type="match status" value="1"/>
</dbReference>
<dbReference type="GO" id="GO:0140098">
    <property type="term" value="F:catalytic activity, acting on RNA"/>
    <property type="evidence" value="ECO:0007669"/>
    <property type="project" value="UniProtKB-ARBA"/>
</dbReference>
<accession>A0A415D344</accession>
<dbReference type="Pfam" id="PF00849">
    <property type="entry name" value="PseudoU_synth_2"/>
    <property type="match status" value="1"/>
</dbReference>
<dbReference type="EMBL" id="QRMI01000022">
    <property type="protein sequence ID" value="RHJ60472.1"/>
    <property type="molecule type" value="Genomic_DNA"/>
</dbReference>
<dbReference type="InterPro" id="IPR020094">
    <property type="entry name" value="TruA/RsuA/RluB/E/F_N"/>
</dbReference>
<organism evidence="5 6">
    <name type="scientific">[Ruminococcus] lactaris</name>
    <dbReference type="NCBI Taxonomy" id="46228"/>
    <lineage>
        <taxon>Bacteria</taxon>
        <taxon>Bacillati</taxon>
        <taxon>Bacillota</taxon>
        <taxon>Clostridia</taxon>
        <taxon>Lachnospirales</taxon>
        <taxon>Lachnospiraceae</taxon>
        <taxon>Mediterraneibacter</taxon>
    </lineage>
</organism>
<evidence type="ECO:0000256" key="3">
    <source>
        <dbReference type="RuleBase" id="RU003887"/>
    </source>
</evidence>
<dbReference type="InterPro" id="IPR050343">
    <property type="entry name" value="RsuA_PseudoU_synthase"/>
</dbReference>
<evidence type="ECO:0000259" key="4">
    <source>
        <dbReference type="Pfam" id="PF00849"/>
    </source>
</evidence>
<dbReference type="InterPro" id="IPR000748">
    <property type="entry name" value="PsdUridine_synth_RsuA/RluB/E/F"/>
</dbReference>
<sequence length="175" mass="20067">MDYFSELHNDHLNPVGRLDRETTGLLLITDDGNWNQQLTHPAYHKKKTYLFTVLGDLTEDRRQFLENGILLKGSPVPTSPAKITLFKKDTLANILDTLHPEVQNAVRTNLPSHPVTYGEITISEGRKRQIRRMMKAVHCCVIELKRISIDDIHLDESLAPGKWKEIFPFEKNSPV</sequence>
<dbReference type="EC" id="5.4.99.-" evidence="3"/>